<reference evidence="3" key="1">
    <citation type="submission" date="2025-08" db="UniProtKB">
        <authorList>
            <consortium name="RefSeq"/>
        </authorList>
    </citation>
    <scope>IDENTIFICATION</scope>
    <source>
        <tissue evidence="3">Sperm</tissue>
    </source>
</reference>
<evidence type="ECO:0000313" key="3">
    <source>
        <dbReference type="RefSeq" id="XP_032819994.1"/>
    </source>
</evidence>
<feature type="compositionally biased region" description="Pro residues" evidence="1">
    <location>
        <begin position="92"/>
        <end position="101"/>
    </location>
</feature>
<feature type="region of interest" description="Disordered" evidence="1">
    <location>
        <begin position="161"/>
        <end position="239"/>
    </location>
</feature>
<feature type="region of interest" description="Disordered" evidence="1">
    <location>
        <begin position="267"/>
        <end position="318"/>
    </location>
</feature>
<name>A0AAJ7X3C1_PETMA</name>
<protein>
    <submittedName>
        <fullName evidence="3">Serine/arginine repetitive matrix protein 1-like</fullName>
    </submittedName>
</protein>
<feature type="compositionally biased region" description="Basic and acidic residues" evidence="1">
    <location>
        <begin position="221"/>
        <end position="233"/>
    </location>
</feature>
<proteinExistence type="predicted"/>
<feature type="compositionally biased region" description="Low complexity" evidence="1">
    <location>
        <begin position="294"/>
        <end position="315"/>
    </location>
</feature>
<feature type="compositionally biased region" description="Basic residues" evidence="1">
    <location>
        <begin position="163"/>
        <end position="172"/>
    </location>
</feature>
<gene>
    <name evidence="3" type="primary">LOC116947870</name>
</gene>
<evidence type="ECO:0000256" key="1">
    <source>
        <dbReference type="SAM" id="MobiDB-lite"/>
    </source>
</evidence>
<feature type="compositionally biased region" description="Low complexity" evidence="1">
    <location>
        <begin position="102"/>
        <end position="115"/>
    </location>
</feature>
<feature type="region of interest" description="Disordered" evidence="1">
    <location>
        <begin position="79"/>
        <end position="131"/>
    </location>
</feature>
<dbReference type="InterPro" id="IPR052145">
    <property type="entry name" value="Mediator/Homeobox_domain"/>
</dbReference>
<dbReference type="Proteomes" id="UP001318040">
    <property type="component" value="Chromosome 31"/>
</dbReference>
<evidence type="ECO:0000313" key="2">
    <source>
        <dbReference type="Proteomes" id="UP001318040"/>
    </source>
</evidence>
<dbReference type="PANTHER" id="PTHR24330:SF19">
    <property type="entry name" value="MEDIATOR OF RNA POLYMERASE II TRANSCRIPTION SUBUNIT 29"/>
    <property type="match status" value="1"/>
</dbReference>
<dbReference type="AlphaFoldDB" id="A0AAJ7X3C1"/>
<keyword evidence="2" id="KW-1185">Reference proteome</keyword>
<feature type="compositionally biased region" description="Acidic residues" evidence="1">
    <location>
        <begin position="176"/>
        <end position="191"/>
    </location>
</feature>
<accession>A0AAJ7X3C1</accession>
<dbReference type="KEGG" id="pmrn:116947870"/>
<sequence>MASALAGRAHSHMQSPLLQVWLGPPCDSDLQQASRAAAASAAAATAARRGDADDSSHSSGVWKTYPLRKRFSAFRLAGASSDAPKGDGGLVPSPPRPPPPSYQQHQQHQLQLQQRECAEEGDGGGSLRATRDCGAKGLSAADVAPRKRKAAVALFACGPPRGAVRRSHKRRGAPSSDDDDDDDYEEEEDGYDVGGWAARLPGVRRRNHSGHGQQQQQQQHEPNHRWRGLREAPDDGQPVRKRRVASLNAEALVNLLLERDDDDLALAAPCVPQPAPPVPERHRAAASGSGGSGVQRQQQPQQQQQQQQQQPRGSSTLVNRRSPCLAASAGPGQDCSLAQGSMLSETDAASLHPPASAVAGGAPGVERAEAEAFANSRADACKCPFAASRDGRRPPVVVSAASSILSAAASAAASAASGAMRQSKSGGDGVLAAQGVGYQQTAGTLPQAPWNPPAEPLDCRRIAPPPPSFSVPYSGCFLTGVGFQPSVTAGGVGLRAGGLVVGGVVGGVVVGSRTTTSRWTCR</sequence>
<dbReference type="RefSeq" id="XP_032819994.1">
    <property type="nucleotide sequence ID" value="XM_032964103.1"/>
</dbReference>
<organism evidence="2 3">
    <name type="scientific">Petromyzon marinus</name>
    <name type="common">Sea lamprey</name>
    <dbReference type="NCBI Taxonomy" id="7757"/>
    <lineage>
        <taxon>Eukaryota</taxon>
        <taxon>Metazoa</taxon>
        <taxon>Chordata</taxon>
        <taxon>Craniata</taxon>
        <taxon>Vertebrata</taxon>
        <taxon>Cyclostomata</taxon>
        <taxon>Hyperoartia</taxon>
        <taxon>Petromyzontiformes</taxon>
        <taxon>Petromyzontidae</taxon>
        <taxon>Petromyzon</taxon>
    </lineage>
</organism>
<dbReference type="PANTHER" id="PTHR24330">
    <property type="entry name" value="HOMEOBOX PROTEIN BARH-LIKE"/>
    <property type="match status" value="1"/>
</dbReference>